<dbReference type="Proteomes" id="UP000239494">
    <property type="component" value="Unassembled WGS sequence"/>
</dbReference>
<comment type="caution">
    <text evidence="1">The sequence shown here is derived from an EMBL/GenBank/DDBJ whole genome shotgun (WGS) entry which is preliminary data.</text>
</comment>
<name>A0A2T0SR11_9PSEU</name>
<evidence type="ECO:0008006" key="3">
    <source>
        <dbReference type="Google" id="ProtNLM"/>
    </source>
</evidence>
<dbReference type="RefSeq" id="WP_211304728.1">
    <property type="nucleotide sequence ID" value="NZ_PVTF01000013.1"/>
</dbReference>
<gene>
    <name evidence="1" type="ORF">CLV43_113282</name>
</gene>
<proteinExistence type="predicted"/>
<accession>A0A2T0SR11</accession>
<dbReference type="AlphaFoldDB" id="A0A2T0SR11"/>
<evidence type="ECO:0000313" key="2">
    <source>
        <dbReference type="Proteomes" id="UP000239494"/>
    </source>
</evidence>
<keyword evidence="2" id="KW-1185">Reference proteome</keyword>
<dbReference type="Pfam" id="PF21863">
    <property type="entry name" value="HTH_67"/>
    <property type="match status" value="1"/>
</dbReference>
<dbReference type="NCBIfam" id="NF047719">
    <property type="entry name" value="SCO6745_fam_HTH"/>
    <property type="match status" value="1"/>
</dbReference>
<dbReference type="InterPro" id="IPR054058">
    <property type="entry name" value="HTH_67"/>
</dbReference>
<evidence type="ECO:0000313" key="1">
    <source>
        <dbReference type="EMBL" id="PRY35855.1"/>
    </source>
</evidence>
<sequence length="284" mass="31133">MVASARELWRALEPLHGMIYFAPEAHDRYTALGLDHTAGYFASRAAALGPVSAEVVIATFYNFNPALVRGAIPSAWEKTTPQALLAARADAADAALRRGLGELAERDGEIEELAGLARRAAEHACTTPHGRPLFAAHAAQPWPEQPLRVLWWAQTLLREYRGDGHLTALLTHDLSGIEALVVHSGSGEIPAESLRRTRGWATEEWDAAVDRLRERGVVDGDGVLTEAGRELRERVEALTDQLAEGPYSVLDHTDRDRYTHLTRPLTTTILTAGMIPHKKPPTKN</sequence>
<reference evidence="1 2" key="1">
    <citation type="submission" date="2018-03" db="EMBL/GenBank/DDBJ databases">
        <title>Genomic Encyclopedia of Archaeal and Bacterial Type Strains, Phase II (KMG-II): from individual species to whole genera.</title>
        <authorList>
            <person name="Goeker M."/>
        </authorList>
    </citation>
    <scope>NUCLEOTIDE SEQUENCE [LARGE SCALE GENOMIC DNA]</scope>
    <source>
        <strain evidence="1 2">DSM 44720</strain>
    </source>
</reference>
<organism evidence="1 2">
    <name type="scientific">Umezawaea tangerina</name>
    <dbReference type="NCBI Taxonomy" id="84725"/>
    <lineage>
        <taxon>Bacteria</taxon>
        <taxon>Bacillati</taxon>
        <taxon>Actinomycetota</taxon>
        <taxon>Actinomycetes</taxon>
        <taxon>Pseudonocardiales</taxon>
        <taxon>Pseudonocardiaceae</taxon>
        <taxon>Umezawaea</taxon>
    </lineage>
</organism>
<dbReference type="EMBL" id="PVTF01000013">
    <property type="protein sequence ID" value="PRY35855.1"/>
    <property type="molecule type" value="Genomic_DNA"/>
</dbReference>
<protein>
    <recommendedName>
        <fullName evidence="3">SalK</fullName>
    </recommendedName>
</protein>